<keyword evidence="3" id="KW-0723">Serine/threonine-protein kinase</keyword>
<keyword evidence="7" id="KW-0067">ATP-binding</keyword>
<dbReference type="PANTHER" id="PTHR44329">
    <property type="entry name" value="SERINE/THREONINE-PROTEIN KINASE TNNI3K-RELATED"/>
    <property type="match status" value="1"/>
</dbReference>
<dbReference type="InterPro" id="IPR000719">
    <property type="entry name" value="Prot_kinase_dom"/>
</dbReference>
<dbReference type="SUPFAM" id="SSF55021">
    <property type="entry name" value="ACT-like"/>
    <property type="match status" value="1"/>
</dbReference>
<evidence type="ECO:0000313" key="12">
    <source>
        <dbReference type="EMBL" id="GMN34880.1"/>
    </source>
</evidence>
<dbReference type="Pfam" id="PF07714">
    <property type="entry name" value="PK_Tyr_Ser-Thr"/>
    <property type="match status" value="1"/>
</dbReference>
<dbReference type="SMART" id="SM00220">
    <property type="entry name" value="S_TKc"/>
    <property type="match status" value="1"/>
</dbReference>
<dbReference type="Gene3D" id="1.10.510.10">
    <property type="entry name" value="Transferase(Phosphotransferase) domain 1"/>
    <property type="match status" value="1"/>
</dbReference>
<evidence type="ECO:0000256" key="2">
    <source>
        <dbReference type="ARBA" id="ARBA00012513"/>
    </source>
</evidence>
<dbReference type="InterPro" id="IPR001245">
    <property type="entry name" value="Ser-Thr/Tyr_kinase_cat_dom"/>
</dbReference>
<dbReference type="Gene3D" id="3.30.200.20">
    <property type="entry name" value="Phosphorylase Kinase, domain 1"/>
    <property type="match status" value="1"/>
</dbReference>
<proteinExistence type="inferred from homology"/>
<evidence type="ECO:0000256" key="8">
    <source>
        <dbReference type="ARBA" id="ARBA00047899"/>
    </source>
</evidence>
<evidence type="ECO:0000256" key="6">
    <source>
        <dbReference type="ARBA" id="ARBA00022777"/>
    </source>
</evidence>
<keyword evidence="13" id="KW-1185">Reference proteome</keyword>
<evidence type="ECO:0000313" key="13">
    <source>
        <dbReference type="Proteomes" id="UP001187192"/>
    </source>
</evidence>
<dbReference type="InterPro" id="IPR008271">
    <property type="entry name" value="Ser/Thr_kinase_AS"/>
</dbReference>
<evidence type="ECO:0000259" key="10">
    <source>
        <dbReference type="PROSITE" id="PS50011"/>
    </source>
</evidence>
<protein>
    <recommendedName>
        <fullName evidence="2">non-specific serine/threonine protein kinase</fullName>
        <ecNumber evidence="2">2.7.11.1</ecNumber>
    </recommendedName>
</protein>
<keyword evidence="6" id="KW-0418">Kinase</keyword>
<evidence type="ECO:0000259" key="11">
    <source>
        <dbReference type="PROSITE" id="PS51671"/>
    </source>
</evidence>
<dbReference type="SUPFAM" id="SSF56112">
    <property type="entry name" value="Protein kinase-like (PK-like)"/>
    <property type="match status" value="1"/>
</dbReference>
<dbReference type="GO" id="GO:0004674">
    <property type="term" value="F:protein serine/threonine kinase activity"/>
    <property type="evidence" value="ECO:0007669"/>
    <property type="project" value="UniProtKB-KW"/>
</dbReference>
<gene>
    <name evidence="12" type="ORF">TIFTF001_004949</name>
</gene>
<evidence type="ECO:0000256" key="5">
    <source>
        <dbReference type="ARBA" id="ARBA00022741"/>
    </source>
</evidence>
<dbReference type="PROSITE" id="PS51671">
    <property type="entry name" value="ACT"/>
    <property type="match status" value="1"/>
</dbReference>
<dbReference type="InterPro" id="IPR011009">
    <property type="entry name" value="Kinase-like_dom_sf"/>
</dbReference>
<sequence>MGDTESCSSRAVDLSSLSAENRKHKQKVNIYIEVLRRLMALNVADSRIPGFEDDLWAHFHRLPTRYALDVNVERAQDVLMHKRLLQMARDPATRPAVEVRPVQVQTHREEWKRGPLMLANKGMANEKGNIHPPPAFDLTPDLKLALEANQLCLHNWDRTMNSSHLHSRPMHEITISTNDKPKLFSQLTSLLSEIGLNIQEAHAFSTIDGYSLDVFLVDGWTLEETEQLKVALAKEILRIKNHPRSNYLISPMGEQEVGVESIPNHVYIHNDVFDTRAIDFHLLNFETKITSGSIGDLYKGTFYNQDVAIKVLRIDHLNEATLREFAQEVDIMSKLQHKNVLQFIGASTRPPTLCIVTEFMFGGSVYDFLKQNGVLPLQSLLGVAIDVSKGMNYLHRNNIVHRDLKAANLLMDENGDAYAGLCICVLVLKCSLLIGANQVVKVSDFGVARVQTESGVMTAETGTYRWMAPEVIAHKPYDHKADVFSFGIVLWELVTGKLPYEDLTPLQAAVGVVHKGLRPTIPAHTDPMLAELMERCWQQEPSLRPQFSEILEILQLMSKRVTDKRIGKQKEKASRVASAFMRSRSPGVL</sequence>
<dbReference type="InterPro" id="IPR045865">
    <property type="entry name" value="ACT-like_dom_sf"/>
</dbReference>
<name>A0AA87ZKW2_FICCA</name>
<dbReference type="CDD" id="cd13999">
    <property type="entry name" value="STKc_MAP3K-like"/>
    <property type="match status" value="1"/>
</dbReference>
<accession>A0AA87ZKW2</accession>
<evidence type="ECO:0000256" key="1">
    <source>
        <dbReference type="ARBA" id="ARBA00010507"/>
    </source>
</evidence>
<comment type="caution">
    <text evidence="12">The sequence shown here is derived from an EMBL/GenBank/DDBJ whole genome shotgun (WGS) entry which is preliminary data.</text>
</comment>
<keyword evidence="4" id="KW-0808">Transferase</keyword>
<keyword evidence="5" id="KW-0547">Nucleotide-binding</keyword>
<dbReference type="PROSITE" id="PS00108">
    <property type="entry name" value="PROTEIN_KINASE_ST"/>
    <property type="match status" value="1"/>
</dbReference>
<dbReference type="PRINTS" id="PR00109">
    <property type="entry name" value="TYRKINASE"/>
</dbReference>
<evidence type="ECO:0000256" key="7">
    <source>
        <dbReference type="ARBA" id="ARBA00022840"/>
    </source>
</evidence>
<evidence type="ECO:0000256" key="9">
    <source>
        <dbReference type="ARBA" id="ARBA00048679"/>
    </source>
</evidence>
<evidence type="ECO:0000256" key="3">
    <source>
        <dbReference type="ARBA" id="ARBA00022527"/>
    </source>
</evidence>
<feature type="domain" description="Protein kinase" evidence="10">
    <location>
        <begin position="283"/>
        <end position="557"/>
    </location>
</feature>
<organism evidence="12 13">
    <name type="scientific">Ficus carica</name>
    <name type="common">Common fig</name>
    <dbReference type="NCBI Taxonomy" id="3494"/>
    <lineage>
        <taxon>Eukaryota</taxon>
        <taxon>Viridiplantae</taxon>
        <taxon>Streptophyta</taxon>
        <taxon>Embryophyta</taxon>
        <taxon>Tracheophyta</taxon>
        <taxon>Spermatophyta</taxon>
        <taxon>Magnoliopsida</taxon>
        <taxon>eudicotyledons</taxon>
        <taxon>Gunneridae</taxon>
        <taxon>Pentapetalae</taxon>
        <taxon>rosids</taxon>
        <taxon>fabids</taxon>
        <taxon>Rosales</taxon>
        <taxon>Moraceae</taxon>
        <taxon>Ficeae</taxon>
        <taxon>Ficus</taxon>
    </lineage>
</organism>
<dbReference type="PROSITE" id="PS50011">
    <property type="entry name" value="PROTEIN_KINASE_DOM"/>
    <property type="match status" value="1"/>
</dbReference>
<evidence type="ECO:0000256" key="4">
    <source>
        <dbReference type="ARBA" id="ARBA00022679"/>
    </source>
</evidence>
<comment type="catalytic activity">
    <reaction evidence="8">
        <text>L-threonyl-[protein] + ATP = O-phospho-L-threonyl-[protein] + ADP + H(+)</text>
        <dbReference type="Rhea" id="RHEA:46608"/>
        <dbReference type="Rhea" id="RHEA-COMP:11060"/>
        <dbReference type="Rhea" id="RHEA-COMP:11605"/>
        <dbReference type="ChEBI" id="CHEBI:15378"/>
        <dbReference type="ChEBI" id="CHEBI:30013"/>
        <dbReference type="ChEBI" id="CHEBI:30616"/>
        <dbReference type="ChEBI" id="CHEBI:61977"/>
        <dbReference type="ChEBI" id="CHEBI:456216"/>
        <dbReference type="EC" id="2.7.11.1"/>
    </reaction>
</comment>
<feature type="domain" description="ACT" evidence="11">
    <location>
        <begin position="172"/>
        <end position="246"/>
    </location>
</feature>
<dbReference type="EC" id="2.7.11.1" evidence="2"/>
<comment type="catalytic activity">
    <reaction evidence="9">
        <text>L-seryl-[protein] + ATP = O-phospho-L-seryl-[protein] + ADP + H(+)</text>
        <dbReference type="Rhea" id="RHEA:17989"/>
        <dbReference type="Rhea" id="RHEA-COMP:9863"/>
        <dbReference type="Rhea" id="RHEA-COMP:11604"/>
        <dbReference type="ChEBI" id="CHEBI:15378"/>
        <dbReference type="ChEBI" id="CHEBI:29999"/>
        <dbReference type="ChEBI" id="CHEBI:30616"/>
        <dbReference type="ChEBI" id="CHEBI:83421"/>
        <dbReference type="ChEBI" id="CHEBI:456216"/>
        <dbReference type="EC" id="2.7.11.1"/>
    </reaction>
</comment>
<reference evidence="12" key="1">
    <citation type="submission" date="2023-07" db="EMBL/GenBank/DDBJ databases">
        <title>draft genome sequence of fig (Ficus carica).</title>
        <authorList>
            <person name="Takahashi T."/>
            <person name="Nishimura K."/>
        </authorList>
    </citation>
    <scope>NUCLEOTIDE SEQUENCE</scope>
</reference>
<comment type="similarity">
    <text evidence="1">Belongs to the protein kinase superfamily. TKL Ser/Thr protein kinase family. RAF subfamily.</text>
</comment>
<dbReference type="FunFam" id="3.30.200.20:FF:000060">
    <property type="entry name" value="Serine/threonine-protein kinase isoform 1"/>
    <property type="match status" value="1"/>
</dbReference>
<dbReference type="PANTHER" id="PTHR44329:SF278">
    <property type="entry name" value="PROTEIN KINASE DOMAIN-CONTAINING PROTEIN"/>
    <property type="match status" value="1"/>
</dbReference>
<dbReference type="AlphaFoldDB" id="A0AA87ZKW2"/>
<dbReference type="EMBL" id="BTGU01000005">
    <property type="protein sequence ID" value="GMN34880.1"/>
    <property type="molecule type" value="Genomic_DNA"/>
</dbReference>
<dbReference type="Proteomes" id="UP001187192">
    <property type="component" value="Unassembled WGS sequence"/>
</dbReference>
<dbReference type="GO" id="GO:0005524">
    <property type="term" value="F:ATP binding"/>
    <property type="evidence" value="ECO:0007669"/>
    <property type="project" value="UniProtKB-KW"/>
</dbReference>
<dbReference type="InterPro" id="IPR002912">
    <property type="entry name" value="ACT_dom"/>
</dbReference>
<dbReference type="InterPro" id="IPR051681">
    <property type="entry name" value="Ser/Thr_Kinases-Pseudokinases"/>
</dbReference>